<protein>
    <recommendedName>
        <fullName evidence="5">SD-repeat containing protein B domain-containing protein</fullName>
    </recommendedName>
</protein>
<feature type="signal peptide" evidence="4">
    <location>
        <begin position="1"/>
        <end position="32"/>
    </location>
</feature>
<dbReference type="Pfam" id="PF17210">
    <property type="entry name" value="SdrD_B"/>
    <property type="match status" value="1"/>
</dbReference>
<dbReference type="InterPro" id="IPR013783">
    <property type="entry name" value="Ig-like_fold"/>
</dbReference>
<evidence type="ECO:0000256" key="1">
    <source>
        <dbReference type="ARBA" id="ARBA00004613"/>
    </source>
</evidence>
<keyword evidence="3 4" id="KW-0732">Signal</keyword>
<evidence type="ECO:0000256" key="4">
    <source>
        <dbReference type="SAM" id="SignalP"/>
    </source>
</evidence>
<evidence type="ECO:0000259" key="5">
    <source>
        <dbReference type="Pfam" id="PF17210"/>
    </source>
</evidence>
<evidence type="ECO:0000256" key="2">
    <source>
        <dbReference type="ARBA" id="ARBA00022525"/>
    </source>
</evidence>
<gene>
    <name evidence="6" type="ORF">SAMN05444320_12138</name>
</gene>
<dbReference type="SUPFAM" id="SSF117074">
    <property type="entry name" value="Hypothetical protein PA1324"/>
    <property type="match status" value="1"/>
</dbReference>
<dbReference type="STRING" id="2017.SAMN05444320_12138"/>
<dbReference type="GO" id="GO:0005576">
    <property type="term" value="C:extracellular region"/>
    <property type="evidence" value="ECO:0007669"/>
    <property type="project" value="UniProtKB-SubCell"/>
</dbReference>
<name>A0A1M5Q1R1_STRHI</name>
<feature type="chain" id="PRO_5012544961" description="SD-repeat containing protein B domain-containing protein" evidence="4">
    <location>
        <begin position="33"/>
        <end position="277"/>
    </location>
</feature>
<evidence type="ECO:0000256" key="3">
    <source>
        <dbReference type="ARBA" id="ARBA00022729"/>
    </source>
</evidence>
<keyword evidence="2" id="KW-0964">Secreted</keyword>
<dbReference type="GO" id="GO:0005975">
    <property type="term" value="P:carbohydrate metabolic process"/>
    <property type="evidence" value="ECO:0007669"/>
    <property type="project" value="UniProtKB-ARBA"/>
</dbReference>
<proteinExistence type="predicted"/>
<dbReference type="InterPro" id="IPR033764">
    <property type="entry name" value="Sdr_B"/>
</dbReference>
<keyword evidence="7" id="KW-1185">Reference proteome</keyword>
<evidence type="ECO:0000313" key="7">
    <source>
        <dbReference type="Proteomes" id="UP000184501"/>
    </source>
</evidence>
<dbReference type="EMBL" id="FQVN01000021">
    <property type="protein sequence ID" value="SHH08237.1"/>
    <property type="molecule type" value="Genomic_DNA"/>
</dbReference>
<accession>A0A1M5Q1R1</accession>
<evidence type="ECO:0000313" key="6">
    <source>
        <dbReference type="EMBL" id="SHH08237.1"/>
    </source>
</evidence>
<feature type="domain" description="SD-repeat containing protein B" evidence="5">
    <location>
        <begin position="42"/>
        <end position="136"/>
    </location>
</feature>
<reference evidence="6 7" key="1">
    <citation type="submission" date="2016-11" db="EMBL/GenBank/DDBJ databases">
        <authorList>
            <person name="Jaros S."/>
            <person name="Januszkiewicz K."/>
            <person name="Wedrychowicz H."/>
        </authorList>
    </citation>
    <scope>NUCLEOTIDE SEQUENCE [LARGE SCALE GENOMIC DNA]</scope>
    <source>
        <strain evidence="6 7">DSM 44523</strain>
    </source>
</reference>
<dbReference type="Proteomes" id="UP000184501">
    <property type="component" value="Unassembled WGS sequence"/>
</dbReference>
<dbReference type="Gene3D" id="2.60.40.10">
    <property type="entry name" value="Immunoglobulins"/>
    <property type="match status" value="1"/>
</dbReference>
<comment type="subcellular location">
    <subcellularLocation>
        <location evidence="1">Secreted</location>
    </subcellularLocation>
</comment>
<sequence>MRNTLARVRRTALLGVVVATTAPLLWAGVAAADDPPAGSVSGVAWEDLNEDGRRQANEPALPDHWMYIKADGLMRSTVTDGQGRYRFSDLPAGQYVVTSDDRSRSGGLGLTLRTHDSRFDPVTRQSKPVEIKRTDTGFSHVTGLDAGLVTARGNLGVTQVLLEGHPDGHFRVGERVRLRIGVANLGNVADTVGVTVQLPWGLRAVGAGGSMRADVVADDKVWARTRTRVLPGPEEVVTIDVVADAPTSGEVRVGTAYNDYRDTNPANNRRTLPVAAS</sequence>
<dbReference type="AlphaFoldDB" id="A0A1M5Q1R1"/>
<organism evidence="6 7">
    <name type="scientific">Streptoalloteichus hindustanus</name>
    <dbReference type="NCBI Taxonomy" id="2017"/>
    <lineage>
        <taxon>Bacteria</taxon>
        <taxon>Bacillati</taxon>
        <taxon>Actinomycetota</taxon>
        <taxon>Actinomycetes</taxon>
        <taxon>Pseudonocardiales</taxon>
        <taxon>Pseudonocardiaceae</taxon>
        <taxon>Streptoalloteichus</taxon>
    </lineage>
</organism>